<dbReference type="Pfam" id="PF00501">
    <property type="entry name" value="AMP-binding"/>
    <property type="match status" value="1"/>
</dbReference>
<evidence type="ECO:0000259" key="1">
    <source>
        <dbReference type="Pfam" id="PF00501"/>
    </source>
</evidence>
<name>A0A933GK56_UNCTE</name>
<dbReference type="Proteomes" id="UP000772181">
    <property type="component" value="Unassembled WGS sequence"/>
</dbReference>
<reference evidence="2" key="1">
    <citation type="submission" date="2020-07" db="EMBL/GenBank/DDBJ databases">
        <title>Huge and variable diversity of episymbiotic CPR bacteria and DPANN archaea in groundwater ecosystems.</title>
        <authorList>
            <person name="He C.Y."/>
            <person name="Keren R."/>
            <person name="Whittaker M."/>
            <person name="Farag I.F."/>
            <person name="Doudna J."/>
            <person name="Cate J.H.D."/>
            <person name="Banfield J.F."/>
        </authorList>
    </citation>
    <scope>NUCLEOTIDE SEQUENCE</scope>
    <source>
        <strain evidence="2">NC_groundwater_1482_Ag_S-0.65um_47_24</strain>
    </source>
</reference>
<proteinExistence type="predicted"/>
<feature type="domain" description="AMP-dependent synthetase/ligase" evidence="1">
    <location>
        <begin position="8"/>
        <end position="63"/>
    </location>
</feature>
<evidence type="ECO:0000313" key="2">
    <source>
        <dbReference type="EMBL" id="MBI4594848.1"/>
    </source>
</evidence>
<dbReference type="InterPro" id="IPR000873">
    <property type="entry name" value="AMP-dep_synth/lig_dom"/>
</dbReference>
<dbReference type="Gene3D" id="3.40.50.12780">
    <property type="entry name" value="N-terminal domain of ligase-like"/>
    <property type="match status" value="1"/>
</dbReference>
<evidence type="ECO:0000313" key="3">
    <source>
        <dbReference type="Proteomes" id="UP000772181"/>
    </source>
</evidence>
<organism evidence="2 3">
    <name type="scientific">Tectimicrobiota bacterium</name>
    <dbReference type="NCBI Taxonomy" id="2528274"/>
    <lineage>
        <taxon>Bacteria</taxon>
        <taxon>Pseudomonadati</taxon>
        <taxon>Nitrospinota/Tectimicrobiota group</taxon>
        <taxon>Candidatus Tectimicrobiota</taxon>
    </lineage>
</organism>
<protein>
    <submittedName>
        <fullName evidence="2">AMP-binding protein</fullName>
    </submittedName>
</protein>
<sequence length="66" mass="7631">MRRKEFGLWTEYSWKDYYEQVKYFGLGLLTLGFKKGDKLAIIGDNDPEWYWAELGAMSVGGIAFGI</sequence>
<dbReference type="EMBL" id="JACQWF010000023">
    <property type="protein sequence ID" value="MBI4594848.1"/>
    <property type="molecule type" value="Genomic_DNA"/>
</dbReference>
<dbReference type="AlphaFoldDB" id="A0A933GK56"/>
<gene>
    <name evidence="2" type="ORF">HY730_00540</name>
</gene>
<comment type="caution">
    <text evidence="2">The sequence shown here is derived from an EMBL/GenBank/DDBJ whole genome shotgun (WGS) entry which is preliminary data.</text>
</comment>
<accession>A0A933GK56</accession>
<dbReference type="SUPFAM" id="SSF56801">
    <property type="entry name" value="Acetyl-CoA synthetase-like"/>
    <property type="match status" value="1"/>
</dbReference>
<dbReference type="InterPro" id="IPR042099">
    <property type="entry name" value="ANL_N_sf"/>
</dbReference>